<feature type="transmembrane region" description="Helical" evidence="9">
    <location>
        <begin position="45"/>
        <end position="66"/>
    </location>
</feature>
<evidence type="ECO:0000256" key="2">
    <source>
        <dbReference type="ARBA" id="ARBA00022692"/>
    </source>
</evidence>
<keyword evidence="6 8" id="KW-0675">Receptor</keyword>
<keyword evidence="7 8" id="KW-0807">Transducer</keyword>
<protein>
    <submittedName>
        <fullName evidence="12">Muscarinic acetylcholine receptor M4-like</fullName>
    </submittedName>
</protein>
<dbReference type="Gene3D" id="1.20.1070.10">
    <property type="entry name" value="Rhodopsin 7-helix transmembrane proteins"/>
    <property type="match status" value="1"/>
</dbReference>
<dbReference type="PRINTS" id="PR00237">
    <property type="entry name" value="GPCRRHODOPSN"/>
</dbReference>
<evidence type="ECO:0000256" key="6">
    <source>
        <dbReference type="ARBA" id="ARBA00023170"/>
    </source>
</evidence>
<dbReference type="PROSITE" id="PS00237">
    <property type="entry name" value="G_PROTEIN_RECEP_F1_1"/>
    <property type="match status" value="1"/>
</dbReference>
<evidence type="ECO:0000256" key="5">
    <source>
        <dbReference type="ARBA" id="ARBA00023136"/>
    </source>
</evidence>
<proteinExistence type="inferred from homology"/>
<evidence type="ECO:0000259" key="10">
    <source>
        <dbReference type="PROSITE" id="PS50262"/>
    </source>
</evidence>
<dbReference type="InterPro" id="IPR000276">
    <property type="entry name" value="GPCR_Rhodpsn"/>
</dbReference>
<dbReference type="PROSITE" id="PS50262">
    <property type="entry name" value="G_PROTEIN_RECEP_F1_2"/>
    <property type="match status" value="1"/>
</dbReference>
<feature type="domain" description="G-protein coupled receptors family 1 profile" evidence="10">
    <location>
        <begin position="1"/>
        <end position="379"/>
    </location>
</feature>
<evidence type="ECO:0000313" key="12">
    <source>
        <dbReference type="RefSeq" id="XP_014672721.1"/>
    </source>
</evidence>
<evidence type="ECO:0000313" key="11">
    <source>
        <dbReference type="Proteomes" id="UP000695022"/>
    </source>
</evidence>
<dbReference type="SUPFAM" id="SSF81321">
    <property type="entry name" value="Family A G protein-coupled receptor-like"/>
    <property type="match status" value="1"/>
</dbReference>
<evidence type="ECO:0000256" key="1">
    <source>
        <dbReference type="ARBA" id="ARBA00004141"/>
    </source>
</evidence>
<dbReference type="RefSeq" id="XP_014672721.1">
    <property type="nucleotide sequence ID" value="XM_014817235.1"/>
</dbReference>
<comment type="subcellular location">
    <subcellularLocation>
        <location evidence="1">Membrane</location>
        <topology evidence="1">Multi-pass membrane protein</topology>
    </subcellularLocation>
</comment>
<feature type="transmembrane region" description="Helical" evidence="9">
    <location>
        <begin position="133"/>
        <end position="152"/>
    </location>
</feature>
<accession>A0ABM1EKK0</accession>
<dbReference type="Pfam" id="PF00001">
    <property type="entry name" value="7tm_1"/>
    <property type="match status" value="1"/>
</dbReference>
<keyword evidence="3 9" id="KW-1133">Transmembrane helix</keyword>
<keyword evidence="4 8" id="KW-0297">G-protein coupled receptor</keyword>
<gene>
    <name evidence="12" type="primary">LOC106813163</name>
</gene>
<comment type="similarity">
    <text evidence="8">Belongs to the G-protein coupled receptor 1 family.</text>
</comment>
<feature type="transmembrane region" description="Helical" evidence="9">
    <location>
        <begin position="319"/>
        <end position="343"/>
    </location>
</feature>
<sequence>MRTVTNYFLANLAIADFCVGVFCVLPVMYYQLWYYWPLGDVLCRVYVFMSGASYTASILILMTVSVERFLAVNYPMKVKQIITPRRLHVATVIIWGVAVVNNVPKTLMFGLVDYGGLYLCLIDPSFNVNAYDAVNFCLWYVVPLAIISGLYTKIGITLWRSSTTARGCCAALVPRRWRSVDSAVYYAPPSALRAHHTVELDAALRGKPGATTTPTTSSNHMTTRAEKRQINMPTTGYNSVSRPSATMSSSASAVPPYCCCSVSNLSDESLDRTKLPVSQPTGSTQGLSSWDATLVLRMRRNDADPANSVNMKRRRVIRLLVAIILAFALSVLPYHVYVLHIIMKPPARYSDAENYYYALLRPIVFLLLYSNSAINPALYAFMSNNFRASAREAFRRRDAAGASRCASYPVNATYRSVSYAMTAHQV</sequence>
<dbReference type="PANTHER" id="PTHR24243">
    <property type="entry name" value="G-PROTEIN COUPLED RECEPTOR"/>
    <property type="match status" value="1"/>
</dbReference>
<evidence type="ECO:0000256" key="4">
    <source>
        <dbReference type="ARBA" id="ARBA00023040"/>
    </source>
</evidence>
<evidence type="ECO:0000256" key="3">
    <source>
        <dbReference type="ARBA" id="ARBA00022989"/>
    </source>
</evidence>
<feature type="transmembrane region" description="Helical" evidence="9">
    <location>
        <begin position="7"/>
        <end position="33"/>
    </location>
</feature>
<dbReference type="PANTHER" id="PTHR24243:SF224">
    <property type="entry name" value="G-PROTEIN COUPLED RECEPTOR 19-RELATED"/>
    <property type="match status" value="1"/>
</dbReference>
<evidence type="ECO:0000256" key="9">
    <source>
        <dbReference type="SAM" id="Phobius"/>
    </source>
</evidence>
<evidence type="ECO:0000256" key="8">
    <source>
        <dbReference type="RuleBase" id="RU000688"/>
    </source>
</evidence>
<name>A0ABM1EKK0_PRICU</name>
<feature type="transmembrane region" description="Helical" evidence="9">
    <location>
        <begin position="355"/>
        <end position="381"/>
    </location>
</feature>
<evidence type="ECO:0000256" key="7">
    <source>
        <dbReference type="ARBA" id="ARBA00023224"/>
    </source>
</evidence>
<keyword evidence="11" id="KW-1185">Reference proteome</keyword>
<keyword evidence="5 9" id="KW-0472">Membrane</keyword>
<dbReference type="GeneID" id="106813163"/>
<reference evidence="12" key="1">
    <citation type="submission" date="2025-08" db="UniProtKB">
        <authorList>
            <consortium name="RefSeq"/>
        </authorList>
    </citation>
    <scope>IDENTIFICATION</scope>
</reference>
<dbReference type="InterPro" id="IPR017452">
    <property type="entry name" value="GPCR_Rhodpsn_7TM"/>
</dbReference>
<keyword evidence="2 8" id="KW-0812">Transmembrane</keyword>
<dbReference type="Proteomes" id="UP000695022">
    <property type="component" value="Unplaced"/>
</dbReference>
<feature type="transmembrane region" description="Helical" evidence="9">
    <location>
        <begin position="87"/>
        <end position="104"/>
    </location>
</feature>
<organism evidence="11 12">
    <name type="scientific">Priapulus caudatus</name>
    <name type="common">Priapulid worm</name>
    <dbReference type="NCBI Taxonomy" id="37621"/>
    <lineage>
        <taxon>Eukaryota</taxon>
        <taxon>Metazoa</taxon>
        <taxon>Ecdysozoa</taxon>
        <taxon>Scalidophora</taxon>
        <taxon>Priapulida</taxon>
        <taxon>Priapulimorpha</taxon>
        <taxon>Priapulimorphida</taxon>
        <taxon>Priapulidae</taxon>
        <taxon>Priapulus</taxon>
    </lineage>
</organism>